<dbReference type="EMBL" id="GBRH01245136">
    <property type="protein sequence ID" value="JAD52759.1"/>
    <property type="molecule type" value="Transcribed_RNA"/>
</dbReference>
<dbReference type="AlphaFoldDB" id="A0A0A9AM16"/>
<sequence>MIKLSIFGLNDKKTNNEASQFRSTLFTIMLCKISGDICCIIRRINSSAQHVAELVTPVMCFTN</sequence>
<accession>A0A0A9AM16</accession>
<organism evidence="1">
    <name type="scientific">Arundo donax</name>
    <name type="common">Giant reed</name>
    <name type="synonym">Donax arundinaceus</name>
    <dbReference type="NCBI Taxonomy" id="35708"/>
    <lineage>
        <taxon>Eukaryota</taxon>
        <taxon>Viridiplantae</taxon>
        <taxon>Streptophyta</taxon>
        <taxon>Embryophyta</taxon>
        <taxon>Tracheophyta</taxon>
        <taxon>Spermatophyta</taxon>
        <taxon>Magnoliopsida</taxon>
        <taxon>Liliopsida</taxon>
        <taxon>Poales</taxon>
        <taxon>Poaceae</taxon>
        <taxon>PACMAD clade</taxon>
        <taxon>Arundinoideae</taxon>
        <taxon>Arundineae</taxon>
        <taxon>Arundo</taxon>
    </lineage>
</organism>
<reference evidence="1" key="1">
    <citation type="submission" date="2014-09" db="EMBL/GenBank/DDBJ databases">
        <authorList>
            <person name="Magalhaes I.L.F."/>
            <person name="Oliveira U."/>
            <person name="Santos F.R."/>
            <person name="Vidigal T.H.D.A."/>
            <person name="Brescovit A.D."/>
            <person name="Santos A.J."/>
        </authorList>
    </citation>
    <scope>NUCLEOTIDE SEQUENCE</scope>
    <source>
        <tissue evidence="1">Shoot tissue taken approximately 20 cm above the soil surface</tissue>
    </source>
</reference>
<proteinExistence type="predicted"/>
<protein>
    <submittedName>
        <fullName evidence="1">Uncharacterized protein</fullName>
    </submittedName>
</protein>
<name>A0A0A9AM16_ARUDO</name>
<reference evidence="1" key="2">
    <citation type="journal article" date="2015" name="Data Brief">
        <title>Shoot transcriptome of the giant reed, Arundo donax.</title>
        <authorList>
            <person name="Barrero R.A."/>
            <person name="Guerrero F.D."/>
            <person name="Moolhuijzen P."/>
            <person name="Goolsby J.A."/>
            <person name="Tidwell J."/>
            <person name="Bellgard S.E."/>
            <person name="Bellgard M.I."/>
        </authorList>
    </citation>
    <scope>NUCLEOTIDE SEQUENCE</scope>
    <source>
        <tissue evidence="1">Shoot tissue taken approximately 20 cm above the soil surface</tissue>
    </source>
</reference>
<evidence type="ECO:0000313" key="1">
    <source>
        <dbReference type="EMBL" id="JAD52759.1"/>
    </source>
</evidence>